<accession>A0AA38XFW4</accession>
<dbReference type="AlphaFoldDB" id="A0AA38XFW4"/>
<dbReference type="EMBL" id="JAPDRN010000211">
    <property type="protein sequence ID" value="KAJ9612715.1"/>
    <property type="molecule type" value="Genomic_DNA"/>
</dbReference>
<evidence type="ECO:0000256" key="1">
    <source>
        <dbReference type="SAM" id="MobiDB-lite"/>
    </source>
</evidence>
<protein>
    <recommendedName>
        <fullName evidence="4">Tachykinin family protein</fullName>
    </recommendedName>
</protein>
<evidence type="ECO:0000313" key="2">
    <source>
        <dbReference type="EMBL" id="KAJ9612715.1"/>
    </source>
</evidence>
<feature type="region of interest" description="Disordered" evidence="1">
    <location>
        <begin position="22"/>
        <end position="89"/>
    </location>
</feature>
<organism evidence="2 3">
    <name type="scientific">Knufia peltigerae</name>
    <dbReference type="NCBI Taxonomy" id="1002370"/>
    <lineage>
        <taxon>Eukaryota</taxon>
        <taxon>Fungi</taxon>
        <taxon>Dikarya</taxon>
        <taxon>Ascomycota</taxon>
        <taxon>Pezizomycotina</taxon>
        <taxon>Eurotiomycetes</taxon>
        <taxon>Chaetothyriomycetidae</taxon>
        <taxon>Chaetothyriales</taxon>
        <taxon>Trichomeriaceae</taxon>
        <taxon>Knufia</taxon>
    </lineage>
</organism>
<evidence type="ECO:0008006" key="4">
    <source>
        <dbReference type="Google" id="ProtNLM"/>
    </source>
</evidence>
<dbReference type="PANTHER" id="PTHR37540:SF5">
    <property type="entry name" value="TRANSCRIPTION FACTOR DOMAIN-CONTAINING PROTEIN"/>
    <property type="match status" value="1"/>
</dbReference>
<feature type="compositionally biased region" description="Basic and acidic residues" evidence="1">
    <location>
        <begin position="66"/>
        <end position="77"/>
    </location>
</feature>
<keyword evidence="3" id="KW-1185">Reference proteome</keyword>
<reference evidence="2" key="1">
    <citation type="submission" date="2022-10" db="EMBL/GenBank/DDBJ databases">
        <title>Culturing micro-colonial fungi from biological soil crusts in the Mojave desert and describing Neophaeococcomyces mojavensis, and introducing the new genera and species Taxawa tesnikishii.</title>
        <authorList>
            <person name="Kurbessoian T."/>
            <person name="Stajich J.E."/>
        </authorList>
    </citation>
    <scope>NUCLEOTIDE SEQUENCE</scope>
    <source>
        <strain evidence="2">TK_35</strain>
    </source>
</reference>
<name>A0AA38XFW4_9EURO</name>
<dbReference type="PANTHER" id="PTHR37540">
    <property type="entry name" value="TRANSCRIPTION FACTOR (ACR-2), PUTATIVE-RELATED-RELATED"/>
    <property type="match status" value="1"/>
</dbReference>
<comment type="caution">
    <text evidence="2">The sequence shown here is derived from an EMBL/GenBank/DDBJ whole genome shotgun (WGS) entry which is preliminary data.</text>
</comment>
<dbReference type="Proteomes" id="UP001172681">
    <property type="component" value="Unassembled WGS sequence"/>
</dbReference>
<sequence length="510" mass="57784">MPEPPSISHESSVQPLLAFISQSSRTGRVDRETQRRVHSHAQANYRRRTSRRKHQNTVELNVAPPLRRDSTHAELTQHRQHPSPATILDASRTDPFETFALQGGRRAHQLWDHGRQSEFQLQVLPDVEVYDGTCQKFRALIAIGFIDLVRESTALSQMLSASAWHLVHFLRCEDDTGDDAKYSLISNQALQRKLNDIVTGTSDDVVTAVLAAAAYANLIKDAVLFQTHMDGLSHILQHRGGEQTLDACPALRLGLFWIETNGRFKQDSIPIYPLPYHLLVGRTKLNPIFTDLSRLSTNDKVIGDMQQQHNCNANAITKAIFDRLRQLTETVDKESPSVQETTTTTSFWLDSFSWVYTIQPLLYELLSLPRATRHDSPLLRRGECLRLGAILYVCNIRYKLDPEPGTAMLHGTKLYSLLGSSPNLLSSWSDSDDAEDVATLIWILTVAACSVTLFDDLRREFTVLLSTTLPSTRIVTTFRQFYTLIHRLPWSRAVLESELRNLHDELDLID</sequence>
<feature type="compositionally biased region" description="Basic residues" evidence="1">
    <location>
        <begin position="45"/>
        <end position="55"/>
    </location>
</feature>
<evidence type="ECO:0000313" key="3">
    <source>
        <dbReference type="Proteomes" id="UP001172681"/>
    </source>
</evidence>
<gene>
    <name evidence="2" type="ORF">H2204_014972</name>
</gene>
<proteinExistence type="predicted"/>